<dbReference type="GeneID" id="129094238"/>
<organism evidence="9">
    <name type="scientific">Anoplopoma fimbria</name>
    <name type="common">Sablefish</name>
    <dbReference type="NCBI Taxonomy" id="229290"/>
    <lineage>
        <taxon>Eukaryota</taxon>
        <taxon>Metazoa</taxon>
        <taxon>Chordata</taxon>
        <taxon>Craniata</taxon>
        <taxon>Vertebrata</taxon>
        <taxon>Euteleostomi</taxon>
        <taxon>Actinopterygii</taxon>
        <taxon>Neopterygii</taxon>
        <taxon>Teleostei</taxon>
        <taxon>Neoteleostei</taxon>
        <taxon>Acanthomorphata</taxon>
        <taxon>Eupercaria</taxon>
        <taxon>Perciformes</taxon>
        <taxon>Cottioidei</taxon>
        <taxon>Anoplopomatales</taxon>
        <taxon>Anoplopomatidae</taxon>
        <taxon>Anoplopoma</taxon>
    </lineage>
</organism>
<comment type="subcellular location">
    <subcellularLocation>
        <location evidence="1">Secreted</location>
    </subcellularLocation>
</comment>
<evidence type="ECO:0000313" key="9">
    <source>
        <dbReference type="EMBL" id="AGH69792.1"/>
    </source>
</evidence>
<sequence>MLCLDFFFCGALMLCCTRLCVALLASHGQQPILDHDPTETEHTFPSTDMSSASTVSHHDPHNAPCFVDDIFAVLREAVGNDGELTNSSLTQFGICTLSDSSSGSVLLQLAKESIRDQRLGFEVLHPTGVLLAEEDERGTLMLTFDLPQSPLLKLSPALLLAFESPPNGGNLDVTFTSQSLHPNAQTVCISGETQYILLTGQASEVNVHQRWRISVEAKSPDMNQNLKVILISGKSGSNINLVPLLLFSGERGTDISSSLASSQTSFLCELKRFLGDVLPRDHRESSPLQLDSLQSLPPLTLGLSSSDTLLAGLINSSSITIFSFSSWGSVFQVHRGELAFSPGLLEELKLRLEQIVVKIMEVIREEQVGQRATERLGRLKDLSALSMNEPSAGESQYRAFLLLKALQTVARAYELQRGLRATRAGPTSPVRANVCGLRSLTVSLEKRLGLPNTVNINNCHGSCAFPLTNANNHAVLLNFHIESENVDERAPCCVPVAYEALEVVELNEHGTYLSIKPDVVAKECGCR</sequence>
<name>M4T7T7_ANOFI</name>
<evidence type="ECO:0000256" key="6">
    <source>
        <dbReference type="SAM" id="MobiDB-lite"/>
    </source>
</evidence>
<keyword evidence="3 7" id="KW-0732">Signal</keyword>
<keyword evidence="4" id="KW-0221">Differentiation</keyword>
<dbReference type="SMART" id="SM00204">
    <property type="entry name" value="TGFB"/>
    <property type="match status" value="1"/>
</dbReference>
<dbReference type="OrthoDB" id="9893739at2759"/>
<evidence type="ECO:0000256" key="5">
    <source>
        <dbReference type="RuleBase" id="RU000354"/>
    </source>
</evidence>
<dbReference type="PROSITE" id="PS51362">
    <property type="entry name" value="TGF_BETA_2"/>
    <property type="match status" value="1"/>
</dbReference>
<evidence type="ECO:0000259" key="8">
    <source>
        <dbReference type="PROSITE" id="PS51362"/>
    </source>
</evidence>
<reference evidence="9" key="1">
    <citation type="journal article" date="2013" name="Comp. Biochem. Physiol. B, Biochem. Mol. Biol.">
        <title>Molecular cloning, characterization, and sexually dimorphic expression of five major sex differentiation-related genes in a Scorpaeniform fish, sablefish (Anoplopoma fimbria).</title>
        <authorList>
            <person name="Smith E.K."/>
            <person name="Guzman J.M."/>
            <person name="Luckenbach J.A."/>
        </authorList>
    </citation>
    <scope>NUCLEOTIDE SEQUENCE</scope>
    <source>
        <tissue evidence="9">Testis</tissue>
    </source>
</reference>
<dbReference type="EMBL" id="KC112919">
    <property type="protein sequence ID" value="AGH69792.1"/>
    <property type="molecule type" value="mRNA"/>
</dbReference>
<keyword evidence="2" id="KW-0964">Secreted</keyword>
<dbReference type="InterPro" id="IPR021203">
    <property type="entry name" value="Muellerian-inhibiting_factor"/>
</dbReference>
<dbReference type="GO" id="GO:0008406">
    <property type="term" value="P:gonad development"/>
    <property type="evidence" value="ECO:0007669"/>
    <property type="project" value="InterPro"/>
</dbReference>
<dbReference type="InterPro" id="IPR006799">
    <property type="entry name" value="AMH_N"/>
</dbReference>
<dbReference type="PANTHER" id="PTHR15009:SF4">
    <property type="entry name" value="MUELLERIAN-INHIBITING FACTOR"/>
    <property type="match status" value="1"/>
</dbReference>
<feature type="region of interest" description="Disordered" evidence="6">
    <location>
        <begin position="35"/>
        <end position="56"/>
    </location>
</feature>
<dbReference type="Pfam" id="PF00019">
    <property type="entry name" value="TGF_beta"/>
    <property type="match status" value="1"/>
</dbReference>
<protein>
    <submittedName>
        <fullName evidence="9">Anti-mullerian hormone</fullName>
    </submittedName>
</protein>
<dbReference type="GO" id="GO:0005576">
    <property type="term" value="C:extracellular region"/>
    <property type="evidence" value="ECO:0007669"/>
    <property type="project" value="UniProtKB-SubCell"/>
</dbReference>
<dbReference type="GO" id="GO:0030154">
    <property type="term" value="P:cell differentiation"/>
    <property type="evidence" value="ECO:0007669"/>
    <property type="project" value="UniProtKB-KW"/>
</dbReference>
<dbReference type="RefSeq" id="XP_054458301.1">
    <property type="nucleotide sequence ID" value="XM_054602326.1"/>
</dbReference>
<proteinExistence type="evidence at transcript level"/>
<dbReference type="Pfam" id="PF04709">
    <property type="entry name" value="AMH_N"/>
    <property type="match status" value="1"/>
</dbReference>
<dbReference type="PANTHER" id="PTHR15009">
    <property type="entry name" value="MUELLERIAN-INHIBITING FACTOR"/>
    <property type="match status" value="1"/>
</dbReference>
<evidence type="ECO:0000256" key="4">
    <source>
        <dbReference type="ARBA" id="ARBA00022782"/>
    </source>
</evidence>
<feature type="compositionally biased region" description="Polar residues" evidence="6">
    <location>
        <begin position="43"/>
        <end position="55"/>
    </location>
</feature>
<feature type="signal peptide" evidence="7">
    <location>
        <begin position="1"/>
        <end position="22"/>
    </location>
</feature>
<keyword evidence="5" id="KW-0339">Growth factor</keyword>
<gene>
    <name evidence="9" type="primary">Amh</name>
</gene>
<dbReference type="AlphaFoldDB" id="M4T7T7"/>
<feature type="domain" description="TGF-beta family profile" evidence="8">
    <location>
        <begin position="417"/>
        <end position="527"/>
    </location>
</feature>
<dbReference type="GO" id="GO:0008083">
    <property type="term" value="F:growth factor activity"/>
    <property type="evidence" value="ECO:0007669"/>
    <property type="project" value="UniProtKB-KW"/>
</dbReference>
<dbReference type="InterPro" id="IPR029034">
    <property type="entry name" value="Cystine-knot_cytokine"/>
</dbReference>
<comment type="similarity">
    <text evidence="5">Belongs to the TGF-beta family.</text>
</comment>
<dbReference type="Gene3D" id="2.10.90.10">
    <property type="entry name" value="Cystine-knot cytokines"/>
    <property type="match status" value="1"/>
</dbReference>
<evidence type="ECO:0000256" key="3">
    <source>
        <dbReference type="ARBA" id="ARBA00022729"/>
    </source>
</evidence>
<evidence type="ECO:0000256" key="2">
    <source>
        <dbReference type="ARBA" id="ARBA00022525"/>
    </source>
</evidence>
<dbReference type="InterPro" id="IPR001839">
    <property type="entry name" value="TGF-b_C"/>
</dbReference>
<accession>M4T7T7</accession>
<dbReference type="SUPFAM" id="SSF57501">
    <property type="entry name" value="Cystine-knot cytokines"/>
    <property type="match status" value="1"/>
</dbReference>
<evidence type="ECO:0000256" key="1">
    <source>
        <dbReference type="ARBA" id="ARBA00004613"/>
    </source>
</evidence>
<feature type="chain" id="PRO_5004058278" evidence="7">
    <location>
        <begin position="23"/>
        <end position="527"/>
    </location>
</feature>
<evidence type="ECO:0000256" key="7">
    <source>
        <dbReference type="SAM" id="SignalP"/>
    </source>
</evidence>